<feature type="compositionally biased region" description="Pro residues" evidence="1">
    <location>
        <begin position="352"/>
        <end position="369"/>
    </location>
</feature>
<feature type="compositionally biased region" description="Pro residues" evidence="1">
    <location>
        <begin position="331"/>
        <end position="341"/>
    </location>
</feature>
<proteinExistence type="predicted"/>
<dbReference type="SUPFAM" id="SSF50729">
    <property type="entry name" value="PH domain-like"/>
    <property type="match status" value="1"/>
</dbReference>
<evidence type="ECO:0000259" key="2">
    <source>
        <dbReference type="PROSITE" id="PS50229"/>
    </source>
</evidence>
<evidence type="ECO:0000313" key="3">
    <source>
        <dbReference type="EMBL" id="CAF4048801.1"/>
    </source>
</evidence>
<feature type="compositionally biased region" description="Polar residues" evidence="1">
    <location>
        <begin position="235"/>
        <end position="245"/>
    </location>
</feature>
<feature type="region of interest" description="Disordered" evidence="1">
    <location>
        <begin position="1"/>
        <end position="21"/>
    </location>
</feature>
<organism evidence="3 4">
    <name type="scientific">Rotaria magnacalcarata</name>
    <dbReference type="NCBI Taxonomy" id="392030"/>
    <lineage>
        <taxon>Eukaryota</taxon>
        <taxon>Metazoa</taxon>
        <taxon>Spiralia</taxon>
        <taxon>Gnathifera</taxon>
        <taxon>Rotifera</taxon>
        <taxon>Eurotatoria</taxon>
        <taxon>Bdelloidea</taxon>
        <taxon>Philodinida</taxon>
        <taxon>Philodinidae</taxon>
        <taxon>Rotaria</taxon>
    </lineage>
</organism>
<evidence type="ECO:0000313" key="4">
    <source>
        <dbReference type="Proteomes" id="UP000681967"/>
    </source>
</evidence>
<evidence type="ECO:0000256" key="1">
    <source>
        <dbReference type="SAM" id="MobiDB-lite"/>
    </source>
</evidence>
<feature type="compositionally biased region" description="Polar residues" evidence="1">
    <location>
        <begin position="281"/>
        <end position="291"/>
    </location>
</feature>
<feature type="region of interest" description="Disordered" evidence="1">
    <location>
        <begin position="228"/>
        <end position="429"/>
    </location>
</feature>
<feature type="domain" description="WH1" evidence="2">
    <location>
        <begin position="32"/>
        <end position="139"/>
    </location>
</feature>
<dbReference type="InterPro" id="IPR011993">
    <property type="entry name" value="PH-like_dom_sf"/>
</dbReference>
<dbReference type="Proteomes" id="UP000681967">
    <property type="component" value="Unassembled WGS sequence"/>
</dbReference>
<comment type="caution">
    <text evidence="3">The sequence shown here is derived from an EMBL/GenBank/DDBJ whole genome shotgun (WGS) entry which is preliminary data.</text>
</comment>
<gene>
    <name evidence="3" type="ORF">BYL167_LOCUS16314</name>
</gene>
<sequence>MNGGDGTTRQQRPTNNPSRNLSESELRSLYDILGSNCVTLATAVAQVLHGYNGTWRKQACGVFCFVKDYGNRSYCFRLYDLKAGRSIYDELVPASLRLDKSVDVFYTFDGSNCKIGINFVDRDEAQTFCHHFHSKQEDRRKSTTTKQGFFTIGRSKKNVARPDISAPIQSTLVHVSHIGTKESFFNDDEQKQLFEKVLSGLHISQDDQIYLRDFVKTDGGLQKLLEKPAAPVAESSHQGHNQHTMSGGPPEIPPRSYPTISRNNNNGNRVPHQDISAPMPTYNQSSNSRPVLSQGMFTPPTAPNQQAAPTIPPRPGPRMPDNAYNSTQAPSTPPPPPPPPLFLGVSDSNRVQPPPATPPPPPPPMPPNFMNPNSERPPLKESPSSDDASPGAQDTMAMNILKILAERREKLRGPENEDDSDSTDGEWSN</sequence>
<dbReference type="InterPro" id="IPR000697">
    <property type="entry name" value="WH1/EVH1_dom"/>
</dbReference>
<feature type="compositionally biased region" description="Acidic residues" evidence="1">
    <location>
        <begin position="416"/>
        <end position="429"/>
    </location>
</feature>
<dbReference type="Pfam" id="PF00568">
    <property type="entry name" value="WH1"/>
    <property type="match status" value="1"/>
</dbReference>
<feature type="compositionally biased region" description="Basic and acidic residues" evidence="1">
    <location>
        <begin position="404"/>
        <end position="415"/>
    </location>
</feature>
<dbReference type="AlphaFoldDB" id="A0A8S2PE71"/>
<feature type="compositionally biased region" description="Polar residues" evidence="1">
    <location>
        <begin position="258"/>
        <end position="268"/>
    </location>
</feature>
<dbReference type="PROSITE" id="PS50229">
    <property type="entry name" value="WH1"/>
    <property type="match status" value="1"/>
</dbReference>
<protein>
    <recommendedName>
        <fullName evidence="2">WH1 domain-containing protein</fullName>
    </recommendedName>
</protein>
<feature type="compositionally biased region" description="Polar residues" evidence="1">
    <location>
        <begin position="7"/>
        <end position="17"/>
    </location>
</feature>
<reference evidence="3" key="1">
    <citation type="submission" date="2021-02" db="EMBL/GenBank/DDBJ databases">
        <authorList>
            <person name="Nowell W R."/>
        </authorList>
    </citation>
    <scope>NUCLEOTIDE SEQUENCE</scope>
</reference>
<dbReference type="SMART" id="SM00461">
    <property type="entry name" value="WH1"/>
    <property type="match status" value="1"/>
</dbReference>
<dbReference type="Gene3D" id="2.30.29.30">
    <property type="entry name" value="Pleckstrin-homology domain (PH domain)/Phosphotyrosine-binding domain (PTB)"/>
    <property type="match status" value="1"/>
</dbReference>
<dbReference type="EMBL" id="CAJOBH010006221">
    <property type="protein sequence ID" value="CAF4048801.1"/>
    <property type="molecule type" value="Genomic_DNA"/>
</dbReference>
<name>A0A8S2PE71_9BILA</name>
<accession>A0A8S2PE71</accession>